<reference evidence="1" key="1">
    <citation type="submission" date="2020-04" db="EMBL/GenBank/DDBJ databases">
        <authorList>
            <person name="Chiriac C."/>
            <person name="Salcher M."/>
            <person name="Ghai R."/>
            <person name="Kavagutti S V."/>
        </authorList>
    </citation>
    <scope>NUCLEOTIDE SEQUENCE</scope>
</reference>
<dbReference type="Gene3D" id="3.40.50.300">
    <property type="entry name" value="P-loop containing nucleotide triphosphate hydrolases"/>
    <property type="match status" value="1"/>
</dbReference>
<evidence type="ECO:0000313" key="1">
    <source>
        <dbReference type="EMBL" id="CAB4151402.1"/>
    </source>
</evidence>
<gene>
    <name evidence="1" type="ORF">UFOVP585_16</name>
</gene>
<dbReference type="InterPro" id="IPR027417">
    <property type="entry name" value="P-loop_NTPase"/>
</dbReference>
<accession>A0A6J5MYB8</accession>
<proteinExistence type="predicted"/>
<protein>
    <submittedName>
        <fullName evidence="1">Fer4_NifH domain containing protein</fullName>
    </submittedName>
</protein>
<dbReference type="SUPFAM" id="SSF52540">
    <property type="entry name" value="P-loop containing nucleoside triphosphate hydrolases"/>
    <property type="match status" value="1"/>
</dbReference>
<organism evidence="1">
    <name type="scientific">uncultured Caudovirales phage</name>
    <dbReference type="NCBI Taxonomy" id="2100421"/>
    <lineage>
        <taxon>Viruses</taxon>
        <taxon>Duplodnaviria</taxon>
        <taxon>Heunggongvirae</taxon>
        <taxon>Uroviricota</taxon>
        <taxon>Caudoviricetes</taxon>
        <taxon>Peduoviridae</taxon>
        <taxon>Maltschvirus</taxon>
        <taxon>Maltschvirus maltsch</taxon>
    </lineage>
</organism>
<sequence length="358" mass="40558">MSLLKPATNQTAYLKAGILGFQGSGKTFTATRLASGLAHQTKKKRPKVAFFDTEKGSDFFVKYFESENIQFDVAKSRTFIDLIAFMREVEDGGYDVVIIDSISHVWNDLRNSYEKRLRRSNGLLFQDWGKVKGEWQQFTDLFINGKTHTIVLGRAGYEYDMSEDESGKKELLKTGTKMKAEGEFGYESDLLLEMERVKNQNKKGWSNRCYVLKDRTDTMNGKVIDMPKYSDFKSVVATLNIGGEHFGIDGTKDSQAMFGNPDYSYAERRKQRDIALDELQEILIELDLQGTSGAVIKKRTELLKDIYGTSSKTAIEDMTAEQIRNGITVIKERLVANTAKEVMEGMEDEEPNLDELPG</sequence>
<name>A0A6J5MYB8_9CAUD</name>
<dbReference type="EMBL" id="LR796562">
    <property type="protein sequence ID" value="CAB4151402.1"/>
    <property type="molecule type" value="Genomic_DNA"/>
</dbReference>
<dbReference type="Pfam" id="PF13479">
    <property type="entry name" value="AAA_24"/>
    <property type="match status" value="1"/>
</dbReference>